<dbReference type="InterPro" id="IPR029045">
    <property type="entry name" value="ClpP/crotonase-like_dom_sf"/>
</dbReference>
<dbReference type="GO" id="GO:0003824">
    <property type="term" value="F:catalytic activity"/>
    <property type="evidence" value="ECO:0007669"/>
    <property type="project" value="UniProtKB-ARBA"/>
</dbReference>
<dbReference type="Gene3D" id="3.90.226.10">
    <property type="entry name" value="2-enoyl-CoA Hydratase, Chain A, domain 1"/>
    <property type="match status" value="1"/>
</dbReference>
<dbReference type="OrthoDB" id="9775794at2"/>
<dbReference type="InterPro" id="IPR001753">
    <property type="entry name" value="Enoyl-CoA_hydra/iso"/>
</dbReference>
<dbReference type="PANTHER" id="PTHR43459">
    <property type="entry name" value="ENOYL-COA HYDRATASE"/>
    <property type="match status" value="1"/>
</dbReference>
<dbReference type="RefSeq" id="WP_111158049.1">
    <property type="nucleotide sequence ID" value="NZ_PCDP01000001.1"/>
</dbReference>
<keyword evidence="3" id="KW-1185">Reference proteome</keyword>
<dbReference type="PANTHER" id="PTHR43459:SF1">
    <property type="entry name" value="EG:BACN32G11.4 PROTEIN"/>
    <property type="match status" value="1"/>
</dbReference>
<evidence type="ECO:0000256" key="1">
    <source>
        <dbReference type="SAM" id="SignalP"/>
    </source>
</evidence>
<evidence type="ECO:0000313" key="3">
    <source>
        <dbReference type="Proteomes" id="UP000248925"/>
    </source>
</evidence>
<gene>
    <name evidence="2" type="ORF">CPY51_00175</name>
</gene>
<evidence type="ECO:0000313" key="2">
    <source>
        <dbReference type="EMBL" id="PZM16715.1"/>
    </source>
</evidence>
<dbReference type="Pfam" id="PF00378">
    <property type="entry name" value="ECH_1"/>
    <property type="match status" value="1"/>
</dbReference>
<dbReference type="Proteomes" id="UP000248925">
    <property type="component" value="Unassembled WGS sequence"/>
</dbReference>
<dbReference type="AlphaFoldDB" id="A0A2W4D3A3"/>
<dbReference type="EMBL" id="PCDP01000001">
    <property type="protein sequence ID" value="PZM16715.1"/>
    <property type="molecule type" value="Genomic_DNA"/>
</dbReference>
<dbReference type="CDD" id="cd06558">
    <property type="entry name" value="crotonase-like"/>
    <property type="match status" value="1"/>
</dbReference>
<organism evidence="2 3">
    <name type="scientific">Rhizobium tubonense</name>
    <dbReference type="NCBI Taxonomy" id="484088"/>
    <lineage>
        <taxon>Bacteria</taxon>
        <taxon>Pseudomonadati</taxon>
        <taxon>Pseudomonadota</taxon>
        <taxon>Alphaproteobacteria</taxon>
        <taxon>Hyphomicrobiales</taxon>
        <taxon>Rhizobiaceae</taxon>
        <taxon>Rhizobium/Agrobacterium group</taxon>
        <taxon>Rhizobium</taxon>
    </lineage>
</organism>
<comment type="caution">
    <text evidence="2">The sequence shown here is derived from an EMBL/GenBank/DDBJ whole genome shotgun (WGS) entry which is preliminary data.</text>
</comment>
<reference evidence="2 3" key="1">
    <citation type="journal article" date="2018" name="Sci. Rep.">
        <title>Rhizobium tumorigenes sp. nov., a novel plant tumorigenic bacterium isolated from cane gall tumors on thornless blackberry.</title>
        <authorList>
            <person name="Kuzmanovi N."/>
            <person name="Smalla K."/>
            <person name="Gronow S."/>
            <person name="PuBawska J."/>
        </authorList>
    </citation>
    <scope>NUCLEOTIDE SEQUENCE [LARGE SCALE GENOMIC DNA]</scope>
    <source>
        <strain evidence="2 3">CCBAU 85046</strain>
    </source>
</reference>
<proteinExistence type="predicted"/>
<name>A0A2W4D3A3_9HYPH</name>
<feature type="chain" id="PRO_5015851622" evidence="1">
    <location>
        <begin position="41"/>
        <end position="337"/>
    </location>
</feature>
<sequence length="337" mass="36158">MSNQITTAIAVTNSVSAPRFIKNVAFSTVLAALISAPALAGQVATPVSATAQAQTQSGDVPVTKREILVEHKSPEYWRVTFDNPPFNIFGPETIPQLNQVITAIETDPHVKVVVFDSDVPGFFLTHYDFVPPLSASTGLPSGPTGLHPLPDMLVRLSRAPVVSISLVRGRATGVGSELALASDMRFASREKAIFSQWEVGAALVPGGGPMARLPRLMGRGRALEVLLGSDDINGDLADKYGYVNRSLPDSELDGFVDTLARRISKFDKQAIGDTKRLVDFASLPSDPEIGAGWDAFITSVQRPQAQANISKLMKMGLQTDSKIEGKLGYYTETLADH</sequence>
<feature type="signal peptide" evidence="1">
    <location>
        <begin position="1"/>
        <end position="40"/>
    </location>
</feature>
<dbReference type="SUPFAM" id="SSF52096">
    <property type="entry name" value="ClpP/crotonase"/>
    <property type="match status" value="1"/>
</dbReference>
<accession>A0A2W4D3A3</accession>
<protein>
    <submittedName>
        <fullName evidence="2">Enoyl-CoA hydratase</fullName>
    </submittedName>
</protein>
<keyword evidence="1" id="KW-0732">Signal</keyword>